<sequence>MRKFYSMMSIALGITLLTGCGNQNASNAGSTTPDHLKSKSEKKLLDKETDNQKDNNKSSTQPTNSQSEKSSSNHSSDQKSPSDKDNKNQESTKSPSPHSVMQKAMQSMSTSVPKMAPTQVPLEDGKYLSAATKSDNDSYNVIFMQTSKPKPINDASLNDISSKNHIVSFGANKYKNPSEAGKKAKSSAGNGYSSLQDASKYKSNKGNTDLGYGIKGESGVAASHTSITWTEGRWFILIEGTDAPNAYPSCTPESLAKNMVAYLHTHALPSPHDKGFIRVKCEKKTPKTYISWQDQSIVYHMQSYKNPLDVLKIATSMKSF</sequence>
<reference evidence="4" key="1">
    <citation type="journal article" date="2019" name="Int. J. Syst. Evol. Microbiol.">
        <title>The Global Catalogue of Microorganisms (GCM) 10K type strain sequencing project: providing services to taxonomists for standard genome sequencing and annotation.</title>
        <authorList>
            <consortium name="The Broad Institute Genomics Platform"/>
            <consortium name="The Broad Institute Genome Sequencing Center for Infectious Disease"/>
            <person name="Wu L."/>
            <person name="Ma J."/>
        </authorList>
    </citation>
    <scope>NUCLEOTIDE SEQUENCE [LARGE SCALE GENOMIC DNA]</scope>
    <source>
        <strain evidence="4">CGMCC 1.16305</strain>
    </source>
</reference>
<accession>A0ABW2Q1R1</accession>
<feature type="signal peptide" evidence="2">
    <location>
        <begin position="1"/>
        <end position="25"/>
    </location>
</feature>
<feature type="chain" id="PRO_5045811100" description="Lipoprotein" evidence="2">
    <location>
        <begin position="26"/>
        <end position="320"/>
    </location>
</feature>
<gene>
    <name evidence="3" type="ORF">ACFQRG_18680</name>
</gene>
<evidence type="ECO:0000313" key="3">
    <source>
        <dbReference type="EMBL" id="MFC7394942.1"/>
    </source>
</evidence>
<protein>
    <recommendedName>
        <fullName evidence="5">Lipoprotein</fullName>
    </recommendedName>
</protein>
<name>A0ABW2Q1R1_9BACL</name>
<feature type="compositionally biased region" description="Polar residues" evidence="1">
    <location>
        <begin position="91"/>
        <end position="112"/>
    </location>
</feature>
<proteinExistence type="predicted"/>
<comment type="caution">
    <text evidence="3">The sequence shown here is derived from an EMBL/GenBank/DDBJ whole genome shotgun (WGS) entry which is preliminary data.</text>
</comment>
<feature type="compositionally biased region" description="Basic and acidic residues" evidence="1">
    <location>
        <begin position="76"/>
        <end position="90"/>
    </location>
</feature>
<keyword evidence="2" id="KW-0732">Signal</keyword>
<keyword evidence="4" id="KW-1185">Reference proteome</keyword>
<evidence type="ECO:0000256" key="2">
    <source>
        <dbReference type="SAM" id="SignalP"/>
    </source>
</evidence>
<feature type="region of interest" description="Disordered" evidence="1">
    <location>
        <begin position="26"/>
        <end position="119"/>
    </location>
</feature>
<feature type="region of interest" description="Disordered" evidence="1">
    <location>
        <begin position="172"/>
        <end position="193"/>
    </location>
</feature>
<dbReference type="Proteomes" id="UP001596505">
    <property type="component" value="Unassembled WGS sequence"/>
</dbReference>
<feature type="compositionally biased region" description="Low complexity" evidence="1">
    <location>
        <begin position="64"/>
        <end position="75"/>
    </location>
</feature>
<dbReference type="PROSITE" id="PS51257">
    <property type="entry name" value="PROKAR_LIPOPROTEIN"/>
    <property type="match status" value="1"/>
</dbReference>
<feature type="compositionally biased region" description="Basic and acidic residues" evidence="1">
    <location>
        <begin position="34"/>
        <end position="56"/>
    </location>
</feature>
<evidence type="ECO:0000256" key="1">
    <source>
        <dbReference type="SAM" id="MobiDB-lite"/>
    </source>
</evidence>
<organism evidence="3 4">
    <name type="scientific">Scopulibacillus cellulosilyticus</name>
    <dbReference type="NCBI Taxonomy" id="2665665"/>
    <lineage>
        <taxon>Bacteria</taxon>
        <taxon>Bacillati</taxon>
        <taxon>Bacillota</taxon>
        <taxon>Bacilli</taxon>
        <taxon>Bacillales</taxon>
        <taxon>Sporolactobacillaceae</taxon>
        <taxon>Scopulibacillus</taxon>
    </lineage>
</organism>
<evidence type="ECO:0008006" key="5">
    <source>
        <dbReference type="Google" id="ProtNLM"/>
    </source>
</evidence>
<dbReference type="RefSeq" id="WP_380968937.1">
    <property type="nucleotide sequence ID" value="NZ_JBHTCO010000041.1"/>
</dbReference>
<dbReference type="EMBL" id="JBHTCO010000041">
    <property type="protein sequence ID" value="MFC7394942.1"/>
    <property type="molecule type" value="Genomic_DNA"/>
</dbReference>
<evidence type="ECO:0000313" key="4">
    <source>
        <dbReference type="Proteomes" id="UP001596505"/>
    </source>
</evidence>